<dbReference type="Proteomes" id="UP000306509">
    <property type="component" value="Unassembled WGS sequence"/>
</dbReference>
<dbReference type="GO" id="GO:0055052">
    <property type="term" value="C:ATP-binding cassette (ABC) transporter complex, substrate-binding subunit-containing"/>
    <property type="evidence" value="ECO:0007669"/>
    <property type="project" value="TreeGrafter"/>
</dbReference>
<evidence type="ECO:0000256" key="5">
    <source>
        <dbReference type="SAM" id="SignalP"/>
    </source>
</evidence>
<dbReference type="SUPFAM" id="SSF53850">
    <property type="entry name" value="Periplasmic binding protein-like II"/>
    <property type="match status" value="1"/>
</dbReference>
<name>A0A4U8PYZ2_9FIRM</name>
<dbReference type="Pfam" id="PF01547">
    <property type="entry name" value="SBP_bac_1"/>
    <property type="match status" value="1"/>
</dbReference>
<dbReference type="EMBL" id="QGQD01000118">
    <property type="protein sequence ID" value="TLC97540.1"/>
    <property type="molecule type" value="Genomic_DNA"/>
</dbReference>
<evidence type="ECO:0000256" key="2">
    <source>
        <dbReference type="ARBA" id="ARBA00022448"/>
    </source>
</evidence>
<comment type="caution">
    <text evidence="6">The sequence shown here is derived from an EMBL/GenBank/DDBJ whole genome shotgun (WGS) entry which is preliminary data.</text>
</comment>
<organism evidence="6 7">
    <name type="scientific">Robinsoniella peoriensis</name>
    <dbReference type="NCBI Taxonomy" id="180332"/>
    <lineage>
        <taxon>Bacteria</taxon>
        <taxon>Bacillati</taxon>
        <taxon>Bacillota</taxon>
        <taxon>Clostridia</taxon>
        <taxon>Lachnospirales</taxon>
        <taxon>Lachnospiraceae</taxon>
        <taxon>Robinsoniella</taxon>
    </lineage>
</organism>
<feature type="region of interest" description="Disordered" evidence="4">
    <location>
        <begin position="30"/>
        <end position="55"/>
    </location>
</feature>
<protein>
    <submittedName>
        <fullName evidence="6">Cyclodextrin-binding protein</fullName>
    </submittedName>
</protein>
<accession>A0A4U8PYZ2</accession>
<reference evidence="6 7" key="1">
    <citation type="journal article" date="2019" name="Anaerobe">
        <title>Detection of Robinsoniella peoriensis in multiple bone samples of a trauma patient.</title>
        <authorList>
            <person name="Schrottner P."/>
            <person name="Hartwich K."/>
            <person name="Bunk B."/>
            <person name="Schober I."/>
            <person name="Helbig S."/>
            <person name="Rudolph W.W."/>
            <person name="Gunzer F."/>
        </authorList>
    </citation>
    <scope>NUCLEOTIDE SEQUENCE [LARGE SCALE GENOMIC DNA]</scope>
    <source>
        <strain evidence="6 7">DSM 106044</strain>
    </source>
</reference>
<evidence type="ECO:0000256" key="1">
    <source>
        <dbReference type="ARBA" id="ARBA00008520"/>
    </source>
</evidence>
<sequence length="455" mass="50985" precursor="true">MRRKKGITVILTCMLAMSSVLYGCSGKENSEAQKKDETKTAVSSEADQPDTQNAEANGEPVTLWMHNGPAFVKATKELAAEFEAETGIKIDIQVFPYDVMSQKMKASFTAGNEPDIIQGFGAWMPTYINQGVLAKVPDDMASDLKVNFLSGAVEGYEKDGSYYGVPIEMQMESGLFYVPEKAKESGIEGAPKTFEEVIKIAKDHVKYNGNVLEYGGLEFDNGDNVAQLFLSWILQYGGNFWDESRTHMVLQSEEAKMAWQKLVDLIEADKVTDTKHITGDITSDVFFFNKKAAQLIKGSWASAIGEELKNDDWEYTFLPPVTGDEPHFVVETGWAYVVSENSKNKDNAFKFIQYCLQPEKSLEFNLATKTIPSLKALVEDPAYTEAEENVRFKDQFQYLKYAQNVGPVQDMDFVKTTIRDIFKSQIDGKYTTEEALIKAETDINQHIDSLLAQTK</sequence>
<feature type="compositionally biased region" description="Polar residues" evidence="4">
    <location>
        <begin position="40"/>
        <end position="55"/>
    </location>
</feature>
<dbReference type="Gene3D" id="3.40.190.10">
    <property type="entry name" value="Periplasmic binding protein-like II"/>
    <property type="match status" value="1"/>
</dbReference>
<evidence type="ECO:0000256" key="3">
    <source>
        <dbReference type="ARBA" id="ARBA00022729"/>
    </source>
</evidence>
<dbReference type="PROSITE" id="PS51257">
    <property type="entry name" value="PROKAR_LIPOPROTEIN"/>
    <property type="match status" value="1"/>
</dbReference>
<dbReference type="RefSeq" id="WP_161597471.1">
    <property type="nucleotide sequence ID" value="NZ_QGQD01000118.1"/>
</dbReference>
<evidence type="ECO:0000256" key="4">
    <source>
        <dbReference type="SAM" id="MobiDB-lite"/>
    </source>
</evidence>
<feature type="signal peptide" evidence="5">
    <location>
        <begin position="1"/>
        <end position="22"/>
    </location>
</feature>
<evidence type="ECO:0000313" key="6">
    <source>
        <dbReference type="EMBL" id="TLC97540.1"/>
    </source>
</evidence>
<comment type="similarity">
    <text evidence="1">Belongs to the bacterial solute-binding protein 1 family.</text>
</comment>
<dbReference type="InterPro" id="IPR006059">
    <property type="entry name" value="SBP"/>
</dbReference>
<feature type="chain" id="PRO_5038861714" evidence="5">
    <location>
        <begin position="23"/>
        <end position="455"/>
    </location>
</feature>
<feature type="compositionally biased region" description="Basic and acidic residues" evidence="4">
    <location>
        <begin position="30"/>
        <end position="39"/>
    </location>
</feature>
<dbReference type="GO" id="GO:0042956">
    <property type="term" value="P:maltodextrin transmembrane transport"/>
    <property type="evidence" value="ECO:0007669"/>
    <property type="project" value="TreeGrafter"/>
</dbReference>
<dbReference type="STRING" id="180332.GCA_000797495_02977"/>
<dbReference type="AlphaFoldDB" id="A0A4U8PYZ2"/>
<evidence type="ECO:0000313" key="7">
    <source>
        <dbReference type="Proteomes" id="UP000306509"/>
    </source>
</evidence>
<keyword evidence="7" id="KW-1185">Reference proteome</keyword>
<dbReference type="PANTHER" id="PTHR30061:SF50">
    <property type="entry name" value="MALTOSE_MALTODEXTRIN-BINDING PERIPLASMIC PROTEIN"/>
    <property type="match status" value="1"/>
</dbReference>
<gene>
    <name evidence="6" type="primary">cycB_4</name>
    <name evidence="6" type="ORF">DSM106044_05620</name>
</gene>
<dbReference type="GO" id="GO:1901982">
    <property type="term" value="F:maltose binding"/>
    <property type="evidence" value="ECO:0007669"/>
    <property type="project" value="TreeGrafter"/>
</dbReference>
<dbReference type="GO" id="GO:0015768">
    <property type="term" value="P:maltose transport"/>
    <property type="evidence" value="ECO:0007669"/>
    <property type="project" value="TreeGrafter"/>
</dbReference>
<keyword evidence="3 5" id="KW-0732">Signal</keyword>
<proteinExistence type="inferred from homology"/>
<dbReference type="PANTHER" id="PTHR30061">
    <property type="entry name" value="MALTOSE-BINDING PERIPLASMIC PROTEIN"/>
    <property type="match status" value="1"/>
</dbReference>
<keyword evidence="2" id="KW-0813">Transport</keyword>